<comment type="caution">
    <text evidence="2">The sequence shown here is derived from an EMBL/GenBank/DDBJ whole genome shotgun (WGS) entry which is preliminary data.</text>
</comment>
<feature type="transmembrane region" description="Helical" evidence="1">
    <location>
        <begin position="44"/>
        <end position="62"/>
    </location>
</feature>
<dbReference type="RefSeq" id="WP_116522215.1">
    <property type="nucleotide sequence ID" value="NZ_JABBZE010000001.1"/>
</dbReference>
<organism evidence="2 3">
    <name type="scientific">Achromobacter ruhlandii</name>
    <dbReference type="NCBI Taxonomy" id="72557"/>
    <lineage>
        <taxon>Bacteria</taxon>
        <taxon>Pseudomonadati</taxon>
        <taxon>Pseudomonadota</taxon>
        <taxon>Betaproteobacteria</taxon>
        <taxon>Burkholderiales</taxon>
        <taxon>Alcaligenaceae</taxon>
        <taxon>Achromobacter</taxon>
    </lineage>
</organism>
<dbReference type="EMBL" id="JABBZE010000001">
    <property type="protein sequence ID" value="NMU88321.1"/>
    <property type="molecule type" value="Genomic_DNA"/>
</dbReference>
<accession>A0A848NCQ0</accession>
<feature type="transmembrane region" description="Helical" evidence="1">
    <location>
        <begin position="12"/>
        <end position="32"/>
    </location>
</feature>
<keyword evidence="1" id="KW-0812">Transmembrane</keyword>
<reference evidence="2 3" key="1">
    <citation type="submission" date="2020-04" db="EMBL/GenBank/DDBJ databases">
        <title>Achromobacter ruhlandii genome sequencing and assembly.</title>
        <authorList>
            <person name="Martins R.C.R."/>
            <person name="Perdigao-Neto L.V."/>
            <person name="Levin A.S.S."/>
            <person name="Costa S.F."/>
        </authorList>
    </citation>
    <scope>NUCLEOTIDE SEQUENCE [LARGE SCALE GENOMIC DNA]</scope>
    <source>
        <strain evidence="2 3">9035ralo</strain>
    </source>
</reference>
<dbReference type="InterPro" id="IPR046572">
    <property type="entry name" value="DUF6632"/>
</dbReference>
<sequence length="137" mass="14736">MSTSRLKILKIALLVIGVIFCLIYPLAVVWPSGWMWHEGPPASSHYFMMIVGMYATLGVLLIRASRDPMANRSLIDFAIWSSVVHGLIMAVQSYSPGSHMGHMLGDVPALLLVAILLGALTYPGGARTDRGGCGRPG</sequence>
<evidence type="ECO:0000313" key="3">
    <source>
        <dbReference type="Proteomes" id="UP000542405"/>
    </source>
</evidence>
<dbReference type="AlphaFoldDB" id="A0A848NCQ0"/>
<feature type="transmembrane region" description="Helical" evidence="1">
    <location>
        <begin position="107"/>
        <end position="125"/>
    </location>
</feature>
<proteinExistence type="predicted"/>
<gene>
    <name evidence="2" type="ORF">HGQ98_00250</name>
</gene>
<keyword evidence="1" id="KW-1133">Transmembrane helix</keyword>
<name>A0A848NCQ0_9BURK</name>
<keyword evidence="1" id="KW-0472">Membrane</keyword>
<feature type="transmembrane region" description="Helical" evidence="1">
    <location>
        <begin position="74"/>
        <end position="95"/>
    </location>
</feature>
<evidence type="ECO:0000256" key="1">
    <source>
        <dbReference type="SAM" id="Phobius"/>
    </source>
</evidence>
<evidence type="ECO:0000313" key="2">
    <source>
        <dbReference type="EMBL" id="NMU88321.1"/>
    </source>
</evidence>
<dbReference type="Pfam" id="PF20337">
    <property type="entry name" value="DUF6632"/>
    <property type="match status" value="1"/>
</dbReference>
<dbReference type="Proteomes" id="UP000542405">
    <property type="component" value="Unassembled WGS sequence"/>
</dbReference>
<protein>
    <submittedName>
        <fullName evidence="2">Uncharacterized protein</fullName>
    </submittedName>
</protein>